<dbReference type="GO" id="GO:0010181">
    <property type="term" value="F:FMN binding"/>
    <property type="evidence" value="ECO:0007669"/>
    <property type="project" value="InterPro"/>
</dbReference>
<dbReference type="PIRSF" id="PIRSF000190">
    <property type="entry name" value="Pyd_amn-ph_oxd"/>
    <property type="match status" value="1"/>
</dbReference>
<dbReference type="InterPro" id="IPR019576">
    <property type="entry name" value="Pyridoxamine_oxidase_dimer_C"/>
</dbReference>
<feature type="binding site" evidence="5">
    <location>
        <position position="178"/>
    </location>
    <ligand>
        <name>FMN</name>
        <dbReference type="ChEBI" id="CHEBI:58210"/>
    </ligand>
</feature>
<reference evidence="8 9" key="1">
    <citation type="submission" date="2017-06" db="EMBL/GenBank/DDBJ databases">
        <authorList>
            <person name="Kim H.J."/>
            <person name="Triplett B.A."/>
        </authorList>
    </citation>
    <scope>NUCLEOTIDE SEQUENCE [LARGE SCALE GENOMIC DNA]</scope>
    <source>
        <strain evidence="8 9">DSM 25597</strain>
    </source>
</reference>
<evidence type="ECO:0000259" key="6">
    <source>
        <dbReference type="Pfam" id="PF01243"/>
    </source>
</evidence>
<evidence type="ECO:0000259" key="7">
    <source>
        <dbReference type="Pfam" id="PF10590"/>
    </source>
</evidence>
<gene>
    <name evidence="8" type="ORF">SAMN06265376_1011183</name>
</gene>
<feature type="binding site" evidence="5">
    <location>
        <position position="90"/>
    </location>
    <ligand>
        <name>FMN</name>
        <dbReference type="ChEBI" id="CHEBI:58210"/>
    </ligand>
</feature>
<dbReference type="GO" id="GO:0004733">
    <property type="term" value="F:pyridoxamine phosphate oxidase activity"/>
    <property type="evidence" value="ECO:0007669"/>
    <property type="project" value="InterPro"/>
</dbReference>
<dbReference type="SUPFAM" id="SSF50475">
    <property type="entry name" value="FMN-binding split barrel"/>
    <property type="match status" value="1"/>
</dbReference>
<evidence type="ECO:0000256" key="2">
    <source>
        <dbReference type="ARBA" id="ARBA00022630"/>
    </source>
</evidence>
<keyword evidence="4" id="KW-0560">Oxidoreductase</keyword>
<dbReference type="Gene3D" id="2.30.110.10">
    <property type="entry name" value="Electron Transport, Fmn-binding Protein, Chain A"/>
    <property type="match status" value="1"/>
</dbReference>
<dbReference type="GO" id="GO:0008615">
    <property type="term" value="P:pyridoxine biosynthetic process"/>
    <property type="evidence" value="ECO:0007669"/>
    <property type="project" value="InterPro"/>
</dbReference>
<dbReference type="AlphaFoldDB" id="A0A238WKY5"/>
<dbReference type="NCBIfam" id="NF004231">
    <property type="entry name" value="PRK05679.1"/>
    <property type="match status" value="1"/>
</dbReference>
<sequence>MNKQEYPEPIDTFAHWLQEYVSITKNNYPSACVLSTQGLDGFPNARNVSLKSIEKPYLIITGSTLSRKGKEIDAHPKVALTFWWEETKRQVRIQGTASVISEEDALFFFNDRSYESQIVSTISTQGAPAKDLELLRVRFRESVKRQQPINKPAHWSGWKIKPYRIEFLEFNASRFHNRVLYTQSEEGWDIIQLEP</sequence>
<dbReference type="InterPro" id="IPR012349">
    <property type="entry name" value="Split_barrel_FMN-bd"/>
</dbReference>
<feature type="binding site" evidence="5">
    <location>
        <position position="67"/>
    </location>
    <ligand>
        <name>FMN</name>
        <dbReference type="ChEBI" id="CHEBI:58210"/>
    </ligand>
</feature>
<protein>
    <submittedName>
        <fullName evidence="8">Pyridoxamine 5'-phosphate oxidase</fullName>
    </submittedName>
</protein>
<feature type="binding site" evidence="5">
    <location>
        <position position="68"/>
    </location>
    <ligand>
        <name>FMN</name>
        <dbReference type="ChEBI" id="CHEBI:58210"/>
    </ligand>
</feature>
<dbReference type="InterPro" id="IPR000659">
    <property type="entry name" value="Pyridox_Oxase"/>
</dbReference>
<evidence type="ECO:0000256" key="1">
    <source>
        <dbReference type="ARBA" id="ARBA00007301"/>
    </source>
</evidence>
<evidence type="ECO:0000256" key="5">
    <source>
        <dbReference type="PIRSR" id="PIRSR000190-2"/>
    </source>
</evidence>
<comment type="similarity">
    <text evidence="1">Belongs to the pyridoxamine 5'-phosphate oxidase family.</text>
</comment>
<evidence type="ECO:0000256" key="4">
    <source>
        <dbReference type="ARBA" id="ARBA00023002"/>
    </source>
</evidence>
<dbReference type="InterPro" id="IPR011576">
    <property type="entry name" value="Pyridox_Oxase_N"/>
</dbReference>
<dbReference type="PANTHER" id="PTHR10851:SF0">
    <property type="entry name" value="PYRIDOXINE-5'-PHOSPHATE OXIDASE"/>
    <property type="match status" value="1"/>
</dbReference>
<dbReference type="PANTHER" id="PTHR10851">
    <property type="entry name" value="PYRIDOXINE-5-PHOSPHATE OXIDASE"/>
    <property type="match status" value="1"/>
</dbReference>
<name>A0A238WKY5_9FLAO</name>
<dbReference type="OrthoDB" id="9780392at2"/>
<keyword evidence="9" id="KW-1185">Reference proteome</keyword>
<dbReference type="RefSeq" id="WP_089370473.1">
    <property type="nucleotide sequence ID" value="NZ_BMEP01000003.1"/>
</dbReference>
<feature type="binding site" evidence="5">
    <location>
        <begin position="46"/>
        <end position="51"/>
    </location>
    <ligand>
        <name>FMN</name>
        <dbReference type="ChEBI" id="CHEBI:58210"/>
    </ligand>
</feature>
<feature type="domain" description="Pyridoxamine 5'-phosphate oxidase N-terminal" evidence="6">
    <location>
        <begin position="28"/>
        <end position="141"/>
    </location>
</feature>
<dbReference type="Pfam" id="PF01243">
    <property type="entry name" value="PNPOx_N"/>
    <property type="match status" value="1"/>
</dbReference>
<evidence type="ECO:0000313" key="8">
    <source>
        <dbReference type="EMBL" id="SNR47137.1"/>
    </source>
</evidence>
<accession>A0A238WKY5</accession>
<dbReference type="Proteomes" id="UP000198379">
    <property type="component" value="Unassembled WGS sequence"/>
</dbReference>
<comment type="cofactor">
    <cofactor evidence="5">
        <name>FMN</name>
        <dbReference type="ChEBI" id="CHEBI:58210"/>
    </cofactor>
    <text evidence="5">Binds 1 FMN per subunit.</text>
</comment>
<feature type="domain" description="Pyridoxine 5'-phosphate oxidase dimerisation C-terminal" evidence="7">
    <location>
        <begin position="155"/>
        <end position="195"/>
    </location>
</feature>
<proteinExistence type="inferred from homology"/>
<keyword evidence="2" id="KW-0285">Flavoprotein</keyword>
<evidence type="ECO:0000256" key="3">
    <source>
        <dbReference type="ARBA" id="ARBA00022643"/>
    </source>
</evidence>
<organism evidence="8 9">
    <name type="scientific">Dokdonia pacifica</name>
    <dbReference type="NCBI Taxonomy" id="1627892"/>
    <lineage>
        <taxon>Bacteria</taxon>
        <taxon>Pseudomonadati</taxon>
        <taxon>Bacteroidota</taxon>
        <taxon>Flavobacteriia</taxon>
        <taxon>Flavobacteriales</taxon>
        <taxon>Flavobacteriaceae</taxon>
        <taxon>Dokdonia</taxon>
    </lineage>
</organism>
<dbReference type="Pfam" id="PF10590">
    <property type="entry name" value="PNP_phzG_C"/>
    <property type="match status" value="1"/>
</dbReference>
<dbReference type="EMBL" id="FZNY01000001">
    <property type="protein sequence ID" value="SNR47137.1"/>
    <property type="molecule type" value="Genomic_DNA"/>
</dbReference>
<evidence type="ECO:0000313" key="9">
    <source>
        <dbReference type="Proteomes" id="UP000198379"/>
    </source>
</evidence>
<keyword evidence="3 5" id="KW-0288">FMN</keyword>